<feature type="domain" description="Integrator complex subunit 5 C-terminal" evidence="2">
    <location>
        <begin position="68"/>
        <end position="189"/>
    </location>
</feature>
<sequence>MRAHFFFITLQWLLTVPPEAPESNEIIFDAFALREAANSFIDALCSDKHLSSFYHMGDWYEEKFFLSDHVEITRKLDTIPICFNLMEIFAVSPYPTFFCLAPLITAQLAAIVNRCELTLYKNDAMTKAMLDKIEKVLRLISKAQILTNIMPLIFEVIRRGTMHECSSILIELWRILTLIRPMEEKNLNDLMSELDLQMHESPRGIVQMPECPSFQLLKIMNLIVQRNAEKMSDLGFMIISLFPQEPEEDAWEQGPLFPVIAVNDPLKR</sequence>
<dbReference type="WBParaSite" id="PSU_v2.g19399.t1">
    <property type="protein sequence ID" value="PSU_v2.g19399.t1"/>
    <property type="gene ID" value="PSU_v2.g19399"/>
</dbReference>
<dbReference type="Pfam" id="PF14838">
    <property type="entry name" value="INTS5_C"/>
    <property type="match status" value="1"/>
</dbReference>
<feature type="chain" id="PRO_5037916705" evidence="1">
    <location>
        <begin position="19"/>
        <end position="268"/>
    </location>
</feature>
<evidence type="ECO:0000259" key="2">
    <source>
        <dbReference type="Pfam" id="PF14838"/>
    </source>
</evidence>
<proteinExistence type="predicted"/>
<organism evidence="3 4">
    <name type="scientific">Panagrolaimus superbus</name>
    <dbReference type="NCBI Taxonomy" id="310955"/>
    <lineage>
        <taxon>Eukaryota</taxon>
        <taxon>Metazoa</taxon>
        <taxon>Ecdysozoa</taxon>
        <taxon>Nematoda</taxon>
        <taxon>Chromadorea</taxon>
        <taxon>Rhabditida</taxon>
        <taxon>Tylenchina</taxon>
        <taxon>Panagrolaimomorpha</taxon>
        <taxon>Panagrolaimoidea</taxon>
        <taxon>Panagrolaimidae</taxon>
        <taxon>Panagrolaimus</taxon>
    </lineage>
</organism>
<dbReference type="InterPro" id="IPR029444">
    <property type="entry name" value="INTS5_C"/>
</dbReference>
<evidence type="ECO:0000313" key="3">
    <source>
        <dbReference type="Proteomes" id="UP000887577"/>
    </source>
</evidence>
<accession>A0A914YIR1</accession>
<protein>
    <submittedName>
        <fullName evidence="4">Integrator complex subunit 5 C-terminal domain-containing protein</fullName>
    </submittedName>
</protein>
<keyword evidence="1" id="KW-0732">Signal</keyword>
<dbReference type="AlphaFoldDB" id="A0A914YIR1"/>
<name>A0A914YIR1_9BILA</name>
<reference evidence="4" key="1">
    <citation type="submission" date="2022-11" db="UniProtKB">
        <authorList>
            <consortium name="WormBaseParasite"/>
        </authorList>
    </citation>
    <scope>IDENTIFICATION</scope>
</reference>
<evidence type="ECO:0000313" key="4">
    <source>
        <dbReference type="WBParaSite" id="PSU_v2.g19399.t1"/>
    </source>
</evidence>
<dbReference type="Proteomes" id="UP000887577">
    <property type="component" value="Unplaced"/>
</dbReference>
<evidence type="ECO:0000256" key="1">
    <source>
        <dbReference type="SAM" id="SignalP"/>
    </source>
</evidence>
<keyword evidence="3" id="KW-1185">Reference proteome</keyword>
<feature type="signal peptide" evidence="1">
    <location>
        <begin position="1"/>
        <end position="18"/>
    </location>
</feature>